<proteinExistence type="predicted"/>
<evidence type="ECO:0000313" key="1">
    <source>
        <dbReference type="EMBL" id="KKL64307.1"/>
    </source>
</evidence>
<reference evidence="1" key="1">
    <citation type="journal article" date="2015" name="Nature">
        <title>Complex archaea that bridge the gap between prokaryotes and eukaryotes.</title>
        <authorList>
            <person name="Spang A."/>
            <person name="Saw J.H."/>
            <person name="Jorgensen S.L."/>
            <person name="Zaremba-Niedzwiedzka K."/>
            <person name="Martijn J."/>
            <person name="Lind A.E."/>
            <person name="van Eijk R."/>
            <person name="Schleper C."/>
            <person name="Guy L."/>
            <person name="Ettema T.J."/>
        </authorList>
    </citation>
    <scope>NUCLEOTIDE SEQUENCE</scope>
</reference>
<protein>
    <submittedName>
        <fullName evidence="1">Uncharacterized protein</fullName>
    </submittedName>
</protein>
<accession>A0A0F9GMH4</accession>
<dbReference type="AlphaFoldDB" id="A0A0F9GMH4"/>
<sequence>MPLYDYKCKAGHITEQRGGFDTKVIACPERLIDCHTFEGGDSYPAICTECGGEGIVCGKPAKRQATYPGQGIIIK</sequence>
<comment type="caution">
    <text evidence="1">The sequence shown here is derived from an EMBL/GenBank/DDBJ whole genome shotgun (WGS) entry which is preliminary data.</text>
</comment>
<gene>
    <name evidence="1" type="ORF">LCGC14_2166360</name>
</gene>
<dbReference type="EMBL" id="LAZR01027886">
    <property type="protein sequence ID" value="KKL64307.1"/>
    <property type="molecule type" value="Genomic_DNA"/>
</dbReference>
<organism evidence="1">
    <name type="scientific">marine sediment metagenome</name>
    <dbReference type="NCBI Taxonomy" id="412755"/>
    <lineage>
        <taxon>unclassified sequences</taxon>
        <taxon>metagenomes</taxon>
        <taxon>ecological metagenomes</taxon>
    </lineage>
</organism>
<name>A0A0F9GMH4_9ZZZZ</name>